<name>A0A9W9XXB8_9EURO</name>
<reference evidence="11" key="1">
    <citation type="submission" date="2022-12" db="EMBL/GenBank/DDBJ databases">
        <authorList>
            <person name="Petersen C."/>
        </authorList>
    </citation>
    <scope>NUCLEOTIDE SEQUENCE</scope>
    <source>
        <strain evidence="11">IBT 29495</strain>
    </source>
</reference>
<dbReference type="CDD" id="cd09318">
    <property type="entry name" value="TDT_SSU1"/>
    <property type="match status" value="1"/>
</dbReference>
<dbReference type="Proteomes" id="UP001149954">
    <property type="component" value="Unassembled WGS sequence"/>
</dbReference>
<reference evidence="11" key="2">
    <citation type="journal article" date="2023" name="IMA Fungus">
        <title>Comparative genomic study of the Penicillium genus elucidates a diverse pangenome and 15 lateral gene transfer events.</title>
        <authorList>
            <person name="Petersen C."/>
            <person name="Sorensen T."/>
            <person name="Nielsen M.R."/>
            <person name="Sondergaard T.E."/>
            <person name="Sorensen J.L."/>
            <person name="Fitzpatrick D.A."/>
            <person name="Frisvad J.C."/>
            <person name="Nielsen K.L."/>
        </authorList>
    </citation>
    <scope>NUCLEOTIDE SEQUENCE</scope>
    <source>
        <strain evidence="11">IBT 29495</strain>
    </source>
</reference>
<evidence type="ECO:0000313" key="11">
    <source>
        <dbReference type="EMBL" id="KAJ5504959.1"/>
    </source>
</evidence>
<comment type="caution">
    <text evidence="11">The sequence shown here is derived from an EMBL/GenBank/DDBJ whole genome shotgun (WGS) entry which is preliminary data.</text>
</comment>
<evidence type="ECO:0000256" key="5">
    <source>
        <dbReference type="ARBA" id="ARBA00022692"/>
    </source>
</evidence>
<feature type="transmembrane region" description="Helical" evidence="10">
    <location>
        <begin position="338"/>
        <end position="359"/>
    </location>
</feature>
<feature type="transmembrane region" description="Helical" evidence="10">
    <location>
        <begin position="54"/>
        <end position="72"/>
    </location>
</feature>
<evidence type="ECO:0000256" key="1">
    <source>
        <dbReference type="ARBA" id="ARBA00004651"/>
    </source>
</evidence>
<evidence type="ECO:0000313" key="12">
    <source>
        <dbReference type="Proteomes" id="UP001149954"/>
    </source>
</evidence>
<accession>A0A9W9XXB8</accession>
<keyword evidence="4" id="KW-1003">Cell membrane</keyword>
<evidence type="ECO:0000256" key="4">
    <source>
        <dbReference type="ARBA" id="ARBA00022475"/>
    </source>
</evidence>
<evidence type="ECO:0000256" key="6">
    <source>
        <dbReference type="ARBA" id="ARBA00022989"/>
    </source>
</evidence>
<dbReference type="InterPro" id="IPR051629">
    <property type="entry name" value="Sulfite_efflux_TDT"/>
</dbReference>
<evidence type="ECO:0000256" key="9">
    <source>
        <dbReference type="ARBA" id="ARBA00072906"/>
    </source>
</evidence>
<dbReference type="GO" id="GO:0005886">
    <property type="term" value="C:plasma membrane"/>
    <property type="evidence" value="ECO:0007669"/>
    <property type="project" value="UniProtKB-SubCell"/>
</dbReference>
<proteinExistence type="inferred from homology"/>
<dbReference type="InterPro" id="IPR038665">
    <property type="entry name" value="Voltage-dep_anion_channel_sf"/>
</dbReference>
<dbReference type="EMBL" id="JAPWDS010000003">
    <property type="protein sequence ID" value="KAJ5504959.1"/>
    <property type="molecule type" value="Genomic_DNA"/>
</dbReference>
<comment type="similarity">
    <text evidence="2">Belongs to the tellurite-resistance/dicarboxylate transporter (TDT) family.</text>
</comment>
<comment type="function">
    <text evidence="8">Sulphite efflux pump required for the secretion of sulphite as a reducing agent. In the presence of sulphite, cystine in keratin is directly cleaved to cysteine and S-sulphocysteine, and thereby, reduced proteins become accessible to hydrolysis by a variety of secreted endo- and exoproteases. Excretion of sulphite mediated by an efflux pump also represents a detoxification pathway for dermatophytes during infection of the epidermal stratum corneum, hair and nails, which are rich in cysteine.</text>
</comment>
<evidence type="ECO:0000256" key="7">
    <source>
        <dbReference type="ARBA" id="ARBA00023136"/>
    </source>
</evidence>
<dbReference type="OrthoDB" id="1099at2759"/>
<dbReference type="InterPro" id="IPR004695">
    <property type="entry name" value="SLAC1/Mae1/Ssu1/TehA"/>
</dbReference>
<evidence type="ECO:0000256" key="10">
    <source>
        <dbReference type="SAM" id="Phobius"/>
    </source>
</evidence>
<feature type="transmembrane region" description="Helical" evidence="10">
    <location>
        <begin position="301"/>
        <end position="326"/>
    </location>
</feature>
<dbReference type="GO" id="GO:0000319">
    <property type="term" value="F:sulfite transmembrane transporter activity"/>
    <property type="evidence" value="ECO:0007669"/>
    <property type="project" value="TreeGrafter"/>
</dbReference>
<dbReference type="PANTHER" id="PTHR31686">
    <property type="match status" value="1"/>
</dbReference>
<evidence type="ECO:0000256" key="8">
    <source>
        <dbReference type="ARBA" id="ARBA00056100"/>
    </source>
</evidence>
<feature type="transmembrane region" description="Helical" evidence="10">
    <location>
        <begin position="189"/>
        <end position="211"/>
    </location>
</feature>
<sequence>MFNPPRVNQVSSIVQEPPLVGEQKEMLRPEIPETVERSKHDVGWRKVVRNFTPAWFSVNMGTGIVSILLNTLPYNGQWLYYLSVIIFVLNVVYFTVFLAITLLRYILYPEIFRVMVTHPVQSLFLGTFPMGLATIINMFCFVCISPWGDGAAYFIWAVWIFDAVVSVLVAIGIPFLLSTRKNGLDLSSMTAAWLLPIVSCVVAAASGAIVADILPNAQLALATILASYILWGIGVPLAMMVICIYLQRLMFYKLPPKGVLVSVFLPLGPLGQGGFGIQKLGKSAQTIFPKTHTLSESTGEIFYSVGFLIGMLLWAFGVVWLCFAVATLVKTRKFSFNLGWWALTFPLGVFTTCTCTMGQELPSRFFSVLGTILSVTVVLLWLLVSYHTFCGIMRNDLFIAPCLKDLERVKVRTCEKA</sequence>
<feature type="transmembrane region" description="Helical" evidence="10">
    <location>
        <begin position="78"/>
        <end position="103"/>
    </location>
</feature>
<keyword evidence="7 10" id="KW-0472">Membrane</keyword>
<keyword evidence="5 10" id="KW-0812">Transmembrane</keyword>
<dbReference type="Gene3D" id="1.50.10.150">
    <property type="entry name" value="Voltage-dependent anion channel"/>
    <property type="match status" value="1"/>
</dbReference>
<evidence type="ECO:0000256" key="2">
    <source>
        <dbReference type="ARBA" id="ARBA00008566"/>
    </source>
</evidence>
<keyword evidence="3" id="KW-0813">Transport</keyword>
<protein>
    <recommendedName>
        <fullName evidence="9">Sulfite efflux pump SSU1</fullName>
    </recommendedName>
</protein>
<dbReference type="Pfam" id="PF03595">
    <property type="entry name" value="SLAC1"/>
    <property type="match status" value="1"/>
</dbReference>
<feature type="transmembrane region" description="Helical" evidence="10">
    <location>
        <begin position="365"/>
        <end position="384"/>
    </location>
</feature>
<organism evidence="11 12">
    <name type="scientific">Penicillium fimorum</name>
    <dbReference type="NCBI Taxonomy" id="1882269"/>
    <lineage>
        <taxon>Eukaryota</taxon>
        <taxon>Fungi</taxon>
        <taxon>Dikarya</taxon>
        <taxon>Ascomycota</taxon>
        <taxon>Pezizomycotina</taxon>
        <taxon>Eurotiomycetes</taxon>
        <taxon>Eurotiomycetidae</taxon>
        <taxon>Eurotiales</taxon>
        <taxon>Aspergillaceae</taxon>
        <taxon>Penicillium</taxon>
    </lineage>
</organism>
<keyword evidence="12" id="KW-1185">Reference proteome</keyword>
<dbReference type="FunFam" id="1.50.10.150:FF:000004">
    <property type="entry name" value="Malic acid transporter"/>
    <property type="match status" value="1"/>
</dbReference>
<feature type="transmembrane region" description="Helical" evidence="10">
    <location>
        <begin position="153"/>
        <end position="177"/>
    </location>
</feature>
<gene>
    <name evidence="11" type="ORF">N7463_007833</name>
</gene>
<feature type="transmembrane region" description="Helical" evidence="10">
    <location>
        <begin position="123"/>
        <end position="147"/>
    </location>
</feature>
<comment type="subcellular location">
    <subcellularLocation>
        <location evidence="1">Cell membrane</location>
        <topology evidence="1">Multi-pass membrane protein</topology>
    </subcellularLocation>
</comment>
<dbReference type="AlphaFoldDB" id="A0A9W9XXB8"/>
<dbReference type="PANTHER" id="PTHR31686:SF1">
    <property type="entry name" value="SULFITE EFFLUX PUMP SSU1"/>
    <property type="match status" value="1"/>
</dbReference>
<feature type="transmembrane region" description="Helical" evidence="10">
    <location>
        <begin position="217"/>
        <end position="246"/>
    </location>
</feature>
<feature type="transmembrane region" description="Helical" evidence="10">
    <location>
        <begin position="258"/>
        <end position="281"/>
    </location>
</feature>
<keyword evidence="6 10" id="KW-1133">Transmembrane helix</keyword>
<evidence type="ECO:0000256" key="3">
    <source>
        <dbReference type="ARBA" id="ARBA00022448"/>
    </source>
</evidence>